<feature type="signal peptide" evidence="1">
    <location>
        <begin position="1"/>
        <end position="21"/>
    </location>
</feature>
<dbReference type="PROSITE" id="PS51257">
    <property type="entry name" value="PROKAR_LIPOPROTEIN"/>
    <property type="match status" value="1"/>
</dbReference>
<evidence type="ECO:0000256" key="1">
    <source>
        <dbReference type="SAM" id="SignalP"/>
    </source>
</evidence>
<dbReference type="Proteomes" id="UP001235966">
    <property type="component" value="Unassembled WGS sequence"/>
</dbReference>
<gene>
    <name evidence="2" type="ORF">J2S49_001139</name>
</gene>
<comment type="caution">
    <text evidence="2">The sequence shown here is derived from an EMBL/GenBank/DDBJ whole genome shotgun (WGS) entry which is preliminary data.</text>
</comment>
<protein>
    <recommendedName>
        <fullName evidence="4">DUF4352 domain-containing protein</fullName>
    </recommendedName>
</protein>
<proteinExistence type="predicted"/>
<evidence type="ECO:0000313" key="3">
    <source>
        <dbReference type="Proteomes" id="UP001235966"/>
    </source>
</evidence>
<name>A0ABT9NC37_9ACTO</name>
<evidence type="ECO:0000313" key="2">
    <source>
        <dbReference type="EMBL" id="MDP9801063.1"/>
    </source>
</evidence>
<reference evidence="2 3" key="1">
    <citation type="submission" date="2023-07" db="EMBL/GenBank/DDBJ databases">
        <title>Sequencing the genomes of 1000 actinobacteria strains.</title>
        <authorList>
            <person name="Klenk H.-P."/>
        </authorList>
    </citation>
    <scope>NUCLEOTIDE SEQUENCE [LARGE SCALE GENOMIC DNA]</scope>
    <source>
        <strain evidence="2 3">DSM 102162</strain>
    </source>
</reference>
<organism evidence="2 3">
    <name type="scientific">Arcanobacterium wilhelmae</name>
    <dbReference type="NCBI Taxonomy" id="1803177"/>
    <lineage>
        <taxon>Bacteria</taxon>
        <taxon>Bacillati</taxon>
        <taxon>Actinomycetota</taxon>
        <taxon>Actinomycetes</taxon>
        <taxon>Actinomycetales</taxon>
        <taxon>Actinomycetaceae</taxon>
        <taxon>Arcanobacterium</taxon>
    </lineage>
</organism>
<keyword evidence="3" id="KW-1185">Reference proteome</keyword>
<accession>A0ABT9NC37</accession>
<dbReference type="EMBL" id="JAUSQW010000001">
    <property type="protein sequence ID" value="MDP9801063.1"/>
    <property type="molecule type" value="Genomic_DNA"/>
</dbReference>
<dbReference type="RefSeq" id="WP_278058722.1">
    <property type="nucleotide sequence ID" value="NZ_CP121247.1"/>
</dbReference>
<sequence length="212" mass="21240">MKNHVLACCAAVSLLAACSGAPTSNSTSAPASSAETGTVVTATPSAQAAPVPAASAAATNAAGDVVKKLGERAELGEEGKPAVASAQITKVSIQDSCTAFDGSEYRPAKGSVLYRLDLSAQLTNEAANVKGLDFLVVAADSFQLTGSGGTVLAQSGDSATSLCLEQGDRMPPSVVPGESVAGAMFLEAPAGAERIVWNPWGVDGSGWEWAIK</sequence>
<keyword evidence="1" id="KW-0732">Signal</keyword>
<evidence type="ECO:0008006" key="4">
    <source>
        <dbReference type="Google" id="ProtNLM"/>
    </source>
</evidence>
<feature type="chain" id="PRO_5047099910" description="DUF4352 domain-containing protein" evidence="1">
    <location>
        <begin position="22"/>
        <end position="212"/>
    </location>
</feature>